<evidence type="ECO:0000313" key="3">
    <source>
        <dbReference type="Proteomes" id="UP000838763"/>
    </source>
</evidence>
<evidence type="ECO:0000313" key="2">
    <source>
        <dbReference type="EMBL" id="CAI4214406.1"/>
    </source>
</evidence>
<dbReference type="AlphaFoldDB" id="A0A9P1H1T1"/>
<feature type="transmembrane region" description="Helical" evidence="1">
    <location>
        <begin position="41"/>
        <end position="65"/>
    </location>
</feature>
<comment type="caution">
    <text evidence="2">The sequence shown here is derived from an EMBL/GenBank/DDBJ whole genome shotgun (WGS) entry which is preliminary data.</text>
</comment>
<dbReference type="EMBL" id="CALLCH030000011">
    <property type="protein sequence ID" value="CAI4214406.1"/>
    <property type="molecule type" value="Genomic_DNA"/>
</dbReference>
<name>A0A9P1H1T1_9PEZI</name>
<organism evidence="2 3">
    <name type="scientific">Parascedosporium putredinis</name>
    <dbReference type="NCBI Taxonomy" id="1442378"/>
    <lineage>
        <taxon>Eukaryota</taxon>
        <taxon>Fungi</taxon>
        <taxon>Dikarya</taxon>
        <taxon>Ascomycota</taxon>
        <taxon>Pezizomycotina</taxon>
        <taxon>Sordariomycetes</taxon>
        <taxon>Hypocreomycetidae</taxon>
        <taxon>Microascales</taxon>
        <taxon>Microascaceae</taxon>
        <taxon>Parascedosporium</taxon>
    </lineage>
</organism>
<keyword evidence="3" id="KW-1185">Reference proteome</keyword>
<dbReference type="Proteomes" id="UP000838763">
    <property type="component" value="Unassembled WGS sequence"/>
</dbReference>
<keyword evidence="1" id="KW-1133">Transmembrane helix</keyword>
<accession>A0A9P1H1T1</accession>
<reference evidence="2" key="1">
    <citation type="submission" date="2022-11" db="EMBL/GenBank/DDBJ databases">
        <authorList>
            <person name="Scott C."/>
            <person name="Bruce N."/>
        </authorList>
    </citation>
    <scope>NUCLEOTIDE SEQUENCE</scope>
</reference>
<protein>
    <submittedName>
        <fullName evidence="2">Uncharacterized protein</fullName>
    </submittedName>
</protein>
<gene>
    <name evidence="2" type="ORF">PPNO1_LOCUS4135</name>
</gene>
<keyword evidence="1" id="KW-0472">Membrane</keyword>
<proteinExistence type="predicted"/>
<sequence>MVAISSRELAPRRGEQVIQSLPCGECPHGRVNPPGKRLLRVYIGAWIIALLFVGTHAGTALAVVYNGPYGYLDTEYRFDVISTFFSISSSPP</sequence>
<evidence type="ECO:0000256" key="1">
    <source>
        <dbReference type="SAM" id="Phobius"/>
    </source>
</evidence>
<keyword evidence="1" id="KW-0812">Transmembrane</keyword>